<evidence type="ECO:0000256" key="1">
    <source>
        <dbReference type="SAM" id="Phobius"/>
    </source>
</evidence>
<evidence type="ECO:0000313" key="3">
    <source>
        <dbReference type="Proteomes" id="UP000759273"/>
    </source>
</evidence>
<protein>
    <recommendedName>
        <fullName evidence="4">Stage II sporulation protein M</fullName>
    </recommendedName>
</protein>
<keyword evidence="1" id="KW-1133">Transmembrane helix</keyword>
<accession>A0A943DA84</accession>
<feature type="transmembrane region" description="Helical" evidence="1">
    <location>
        <begin position="33"/>
        <end position="52"/>
    </location>
</feature>
<feature type="transmembrane region" description="Helical" evidence="1">
    <location>
        <begin position="118"/>
        <end position="141"/>
    </location>
</feature>
<proteinExistence type="predicted"/>
<reference evidence="2" key="1">
    <citation type="submission" date="2021-02" db="EMBL/GenBank/DDBJ databases">
        <title>Infant gut strain persistence is associated with maternal origin, phylogeny, and functional potential including surface adhesion and iron acquisition.</title>
        <authorList>
            <person name="Lou Y.C."/>
        </authorList>
    </citation>
    <scope>NUCLEOTIDE SEQUENCE</scope>
    <source>
        <strain evidence="2">L3_101_000M1_dasL3_101_000M1_concoct_87</strain>
    </source>
</reference>
<sequence>MRAAQTTLRRPALLLPRRAERPRRECAETAHSGAVWLFGTMFLAGYLPGIWLGRGGVSALGQQLAAYYTKSPENAAFAAIFGTEFSVSFLQLTAVFLCGFCVLGVGLLALLFAARGVFLGYCAASVAAVNGAAGLVQYRLATIVSDAATLFFCLWLAGWSARLAGELFNAVCGRATRETPGTLRRLAVRFGAALVLSAVFSAVGTFLAFVTAKVGR</sequence>
<evidence type="ECO:0000313" key="2">
    <source>
        <dbReference type="EMBL" id="MBS5332576.1"/>
    </source>
</evidence>
<organism evidence="2 3">
    <name type="scientific">Subdoligranulum variabile</name>
    <dbReference type="NCBI Taxonomy" id="214851"/>
    <lineage>
        <taxon>Bacteria</taxon>
        <taxon>Bacillati</taxon>
        <taxon>Bacillota</taxon>
        <taxon>Clostridia</taxon>
        <taxon>Eubacteriales</taxon>
        <taxon>Oscillospiraceae</taxon>
        <taxon>Subdoligranulum</taxon>
    </lineage>
</organism>
<dbReference type="EMBL" id="JAGZGG010000019">
    <property type="protein sequence ID" value="MBS5332576.1"/>
    <property type="molecule type" value="Genomic_DNA"/>
</dbReference>
<keyword evidence="1" id="KW-0812">Transmembrane</keyword>
<feature type="transmembrane region" description="Helical" evidence="1">
    <location>
        <begin position="147"/>
        <end position="165"/>
    </location>
</feature>
<dbReference type="Proteomes" id="UP000759273">
    <property type="component" value="Unassembled WGS sequence"/>
</dbReference>
<dbReference type="AlphaFoldDB" id="A0A943DA84"/>
<gene>
    <name evidence="2" type="ORF">KHY36_08625</name>
</gene>
<comment type="caution">
    <text evidence="2">The sequence shown here is derived from an EMBL/GenBank/DDBJ whole genome shotgun (WGS) entry which is preliminary data.</text>
</comment>
<keyword evidence="1" id="KW-0472">Membrane</keyword>
<evidence type="ECO:0008006" key="4">
    <source>
        <dbReference type="Google" id="ProtNLM"/>
    </source>
</evidence>
<name>A0A943DA84_9FIRM</name>
<feature type="transmembrane region" description="Helical" evidence="1">
    <location>
        <begin position="186"/>
        <end position="210"/>
    </location>
</feature>
<feature type="transmembrane region" description="Helical" evidence="1">
    <location>
        <begin position="89"/>
        <end position="111"/>
    </location>
</feature>